<feature type="transmembrane region" description="Helical" evidence="14">
    <location>
        <begin position="160"/>
        <end position="182"/>
    </location>
</feature>
<dbReference type="RefSeq" id="WP_158424160.1">
    <property type="nucleotide sequence ID" value="NZ_JAOQJQ010000001.1"/>
</dbReference>
<dbReference type="InterPro" id="IPR036097">
    <property type="entry name" value="HisK_dim/P_sf"/>
</dbReference>
<keyword evidence="10" id="KW-0067">ATP-binding</keyword>
<evidence type="ECO:0000259" key="15">
    <source>
        <dbReference type="PROSITE" id="PS50109"/>
    </source>
</evidence>
<keyword evidence="13 14" id="KW-0472">Membrane</keyword>
<keyword evidence="9 17" id="KW-0418">Kinase</keyword>
<keyword evidence="5" id="KW-0597">Phosphoprotein</keyword>
<dbReference type="PANTHER" id="PTHR45528:SF1">
    <property type="entry name" value="SENSOR HISTIDINE KINASE CPXA"/>
    <property type="match status" value="1"/>
</dbReference>
<dbReference type="SMART" id="SM00387">
    <property type="entry name" value="HATPase_c"/>
    <property type="match status" value="1"/>
</dbReference>
<reference evidence="17 18" key="1">
    <citation type="journal article" date="2021" name="ISME Commun">
        <title>Automated analysis of genomic sequences facilitates high-throughput and comprehensive description of bacteria.</title>
        <authorList>
            <person name="Hitch T.C.A."/>
        </authorList>
    </citation>
    <scope>NUCLEOTIDE SEQUENCE [LARGE SCALE GENOMIC DNA]</scope>
    <source>
        <strain evidence="17 18">Sanger_109</strain>
    </source>
</reference>
<evidence type="ECO:0000256" key="12">
    <source>
        <dbReference type="ARBA" id="ARBA00023012"/>
    </source>
</evidence>
<dbReference type="InterPro" id="IPR005467">
    <property type="entry name" value="His_kinase_dom"/>
</dbReference>
<keyword evidence="12" id="KW-0902">Two-component regulatory system</keyword>
<dbReference type="Pfam" id="PF02518">
    <property type="entry name" value="HATPase_c"/>
    <property type="match status" value="1"/>
</dbReference>
<sequence length="472" mass="54446">MSLKKRMFRSNMMILFLSLLSLLAVVFLVLILFEDRIERRFFTMGQSKLDTEVLKAVSLVDHAGTDDIETLEQEMEPIGYQTALIREEQIQAGSTDEQMLKLAQALDTEYLQKEQSELFYYRNATVVVKYIPQENACIVSAHFAKVDFLKTSLLHSSRTLLWVLILISAGVVIVLLILSSYFTKRMNRVVMEPLEELVKGAERISQGNLKEDIRYHGEKEFEDLCLTFNSMQKTILADQERRQKTEQSRIDMVTGISHDLRTPLTSIQGYIKGVIDGVADSSERRQLYLKTAYESTEDMNQLLQKLFDFSRLESGQMPFHMVRVDLCEFVNTCIAQRETVLDAEKLQFFFESQEQLPEILLDIQQFGRIFDNLLENSMKYTNVCPVKIQVRVFNTEESVCLEWKDNGPGVPEEKIGRIFDRFYRCDGSRKQKGSGVGLYVVKYIIERHGGCIWAENDSGLKLTLTFPKAEEE</sequence>
<evidence type="ECO:0000256" key="13">
    <source>
        <dbReference type="ARBA" id="ARBA00023136"/>
    </source>
</evidence>
<accession>A0ABT2TGL2</accession>
<dbReference type="CDD" id="cd00075">
    <property type="entry name" value="HATPase"/>
    <property type="match status" value="1"/>
</dbReference>
<evidence type="ECO:0000256" key="2">
    <source>
        <dbReference type="ARBA" id="ARBA00004651"/>
    </source>
</evidence>
<dbReference type="SUPFAM" id="SSF47384">
    <property type="entry name" value="Homodimeric domain of signal transducing histidine kinase"/>
    <property type="match status" value="1"/>
</dbReference>
<protein>
    <recommendedName>
        <fullName evidence="3">histidine kinase</fullName>
        <ecNumber evidence="3">2.7.13.3</ecNumber>
    </recommendedName>
</protein>
<dbReference type="InterPro" id="IPR036890">
    <property type="entry name" value="HATPase_C_sf"/>
</dbReference>
<dbReference type="GO" id="GO:0016301">
    <property type="term" value="F:kinase activity"/>
    <property type="evidence" value="ECO:0007669"/>
    <property type="project" value="UniProtKB-KW"/>
</dbReference>
<feature type="domain" description="Histidine kinase" evidence="15">
    <location>
        <begin position="255"/>
        <end position="470"/>
    </location>
</feature>
<evidence type="ECO:0000256" key="10">
    <source>
        <dbReference type="ARBA" id="ARBA00022840"/>
    </source>
</evidence>
<dbReference type="Pfam" id="PF00512">
    <property type="entry name" value="HisKA"/>
    <property type="match status" value="1"/>
</dbReference>
<evidence type="ECO:0000256" key="1">
    <source>
        <dbReference type="ARBA" id="ARBA00000085"/>
    </source>
</evidence>
<keyword evidence="6" id="KW-0808">Transferase</keyword>
<evidence type="ECO:0000256" key="8">
    <source>
        <dbReference type="ARBA" id="ARBA00022741"/>
    </source>
</evidence>
<keyword evidence="8" id="KW-0547">Nucleotide-binding</keyword>
<name>A0ABT2TGL2_9FIRM</name>
<dbReference type="Proteomes" id="UP001652442">
    <property type="component" value="Unassembled WGS sequence"/>
</dbReference>
<evidence type="ECO:0000256" key="6">
    <source>
        <dbReference type="ARBA" id="ARBA00022679"/>
    </source>
</evidence>
<organism evidence="17 18">
    <name type="scientific">Brotonthovivens ammoniilytica</name>
    <dbReference type="NCBI Taxonomy" id="2981725"/>
    <lineage>
        <taxon>Bacteria</taxon>
        <taxon>Bacillati</taxon>
        <taxon>Bacillota</taxon>
        <taxon>Clostridia</taxon>
        <taxon>Lachnospirales</taxon>
        <taxon>Lachnospiraceae</taxon>
        <taxon>Brotonthovivens</taxon>
    </lineage>
</organism>
<keyword evidence="4" id="KW-1003">Cell membrane</keyword>
<keyword evidence="18" id="KW-1185">Reference proteome</keyword>
<dbReference type="Pfam" id="PF00672">
    <property type="entry name" value="HAMP"/>
    <property type="match status" value="1"/>
</dbReference>
<dbReference type="PANTHER" id="PTHR45528">
    <property type="entry name" value="SENSOR HISTIDINE KINASE CPXA"/>
    <property type="match status" value="1"/>
</dbReference>
<comment type="subcellular location">
    <subcellularLocation>
        <location evidence="2">Cell membrane</location>
        <topology evidence="2">Multi-pass membrane protein</topology>
    </subcellularLocation>
</comment>
<dbReference type="PROSITE" id="PS50885">
    <property type="entry name" value="HAMP"/>
    <property type="match status" value="1"/>
</dbReference>
<feature type="domain" description="HAMP" evidence="16">
    <location>
        <begin position="188"/>
        <end position="240"/>
    </location>
</feature>
<comment type="caution">
    <text evidence="17">The sequence shown here is derived from an EMBL/GenBank/DDBJ whole genome shotgun (WGS) entry which is preliminary data.</text>
</comment>
<keyword evidence="7 14" id="KW-0812">Transmembrane</keyword>
<comment type="catalytic activity">
    <reaction evidence="1">
        <text>ATP + protein L-histidine = ADP + protein N-phospho-L-histidine.</text>
        <dbReference type="EC" id="2.7.13.3"/>
    </reaction>
</comment>
<evidence type="ECO:0000313" key="17">
    <source>
        <dbReference type="EMBL" id="MCU6761323.1"/>
    </source>
</evidence>
<dbReference type="InterPro" id="IPR003660">
    <property type="entry name" value="HAMP_dom"/>
</dbReference>
<dbReference type="SUPFAM" id="SSF55874">
    <property type="entry name" value="ATPase domain of HSP90 chaperone/DNA topoisomerase II/histidine kinase"/>
    <property type="match status" value="1"/>
</dbReference>
<evidence type="ECO:0000256" key="11">
    <source>
        <dbReference type="ARBA" id="ARBA00022989"/>
    </source>
</evidence>
<keyword evidence="11 14" id="KW-1133">Transmembrane helix</keyword>
<evidence type="ECO:0000313" key="18">
    <source>
        <dbReference type="Proteomes" id="UP001652442"/>
    </source>
</evidence>
<dbReference type="InterPro" id="IPR050398">
    <property type="entry name" value="HssS/ArlS-like"/>
</dbReference>
<proteinExistence type="predicted"/>
<dbReference type="SUPFAM" id="SSF158472">
    <property type="entry name" value="HAMP domain-like"/>
    <property type="match status" value="1"/>
</dbReference>
<dbReference type="CDD" id="cd00082">
    <property type="entry name" value="HisKA"/>
    <property type="match status" value="1"/>
</dbReference>
<dbReference type="EMBL" id="JAOQJQ010000001">
    <property type="protein sequence ID" value="MCU6761323.1"/>
    <property type="molecule type" value="Genomic_DNA"/>
</dbReference>
<dbReference type="PROSITE" id="PS50109">
    <property type="entry name" value="HIS_KIN"/>
    <property type="match status" value="1"/>
</dbReference>
<evidence type="ECO:0000256" key="5">
    <source>
        <dbReference type="ARBA" id="ARBA00022553"/>
    </source>
</evidence>
<evidence type="ECO:0000259" key="16">
    <source>
        <dbReference type="PROSITE" id="PS50885"/>
    </source>
</evidence>
<dbReference type="InterPro" id="IPR003661">
    <property type="entry name" value="HisK_dim/P_dom"/>
</dbReference>
<dbReference type="SMART" id="SM00388">
    <property type="entry name" value="HisKA"/>
    <property type="match status" value="1"/>
</dbReference>
<evidence type="ECO:0000256" key="3">
    <source>
        <dbReference type="ARBA" id="ARBA00012438"/>
    </source>
</evidence>
<evidence type="ECO:0000256" key="4">
    <source>
        <dbReference type="ARBA" id="ARBA00022475"/>
    </source>
</evidence>
<dbReference type="CDD" id="cd06225">
    <property type="entry name" value="HAMP"/>
    <property type="match status" value="1"/>
</dbReference>
<evidence type="ECO:0000256" key="9">
    <source>
        <dbReference type="ARBA" id="ARBA00022777"/>
    </source>
</evidence>
<dbReference type="InterPro" id="IPR003594">
    <property type="entry name" value="HATPase_dom"/>
</dbReference>
<dbReference type="InterPro" id="IPR004358">
    <property type="entry name" value="Sig_transdc_His_kin-like_C"/>
</dbReference>
<dbReference type="SMART" id="SM00304">
    <property type="entry name" value="HAMP"/>
    <property type="match status" value="1"/>
</dbReference>
<gene>
    <name evidence="17" type="ORF">OCV88_03085</name>
</gene>
<evidence type="ECO:0000256" key="7">
    <source>
        <dbReference type="ARBA" id="ARBA00022692"/>
    </source>
</evidence>
<dbReference type="Gene3D" id="6.10.340.10">
    <property type="match status" value="1"/>
</dbReference>
<dbReference type="Gene3D" id="1.10.287.130">
    <property type="match status" value="1"/>
</dbReference>
<evidence type="ECO:0000256" key="14">
    <source>
        <dbReference type="SAM" id="Phobius"/>
    </source>
</evidence>
<dbReference type="EC" id="2.7.13.3" evidence="3"/>
<dbReference type="Gene3D" id="3.30.565.10">
    <property type="entry name" value="Histidine kinase-like ATPase, C-terminal domain"/>
    <property type="match status" value="1"/>
</dbReference>
<dbReference type="PRINTS" id="PR00344">
    <property type="entry name" value="BCTRLSENSOR"/>
</dbReference>